<dbReference type="CDD" id="cd13983">
    <property type="entry name" value="STKc_WNK"/>
    <property type="match status" value="1"/>
</dbReference>
<keyword evidence="6" id="KW-0067">ATP-binding</keyword>
<feature type="domain" description="Protein kinase" evidence="9">
    <location>
        <begin position="33"/>
        <end position="290"/>
    </location>
</feature>
<dbReference type="InterPro" id="IPR050588">
    <property type="entry name" value="WNK_Ser-Thr_kinase"/>
</dbReference>
<sequence length="475" mass="54400">MDSRKFNSDFIGAETGANMEPDYVEKDPKGRYIRHREVLGKGAFKTVYKAFDQIDGIEVAWNQVRINDVLQSPDDFGKLYSEVRILKSLKHKNTIKLFDSWIDTKNKTLNMITELFTSGNLRQYSKKHKSVDMKAIKNWARQILHGLDYLHSQNPPVIHRDIKCDNIFVNGNHGEIKIGDLGLATVLQQPTAKSFIGTPEFMAPELYEEEYNELADIYSFGMCILEIVTFEYPYSECENPAQIYKKVTSGIKPASLEKVSDPKVKEFIEKCLVPANQRLSAKELLKDPFLEVMNLRKPMRSPLPRSLSHASTAKHATIELCRVYKGNEFKLKGTKNDKNSISLTMRIADPSGQARNIHFLFYINTDTALSVSHEMVEQLELQKHHVSFITDFINEAITRILPSSNISGFEDLNDVSKGRVITRSHSFISLCESDKIKEMVELKATESGYKRWCKEMKRVRKKGVEATRKRCIMIS</sequence>
<evidence type="ECO:0000313" key="11">
    <source>
        <dbReference type="Proteomes" id="UP001177003"/>
    </source>
</evidence>
<keyword evidence="11" id="KW-1185">Reference proteome</keyword>
<dbReference type="PANTHER" id="PTHR13902">
    <property type="entry name" value="SERINE/THREONINE-PROTEIN KINASE WNK WITH NO LYSINE -RELATED"/>
    <property type="match status" value="1"/>
</dbReference>
<name>A0AA35YRS0_LACSI</name>
<keyword evidence="3" id="KW-0808">Transferase</keyword>
<evidence type="ECO:0000256" key="7">
    <source>
        <dbReference type="ARBA" id="ARBA00047899"/>
    </source>
</evidence>
<organism evidence="10 11">
    <name type="scientific">Lactuca saligna</name>
    <name type="common">Willowleaf lettuce</name>
    <dbReference type="NCBI Taxonomy" id="75948"/>
    <lineage>
        <taxon>Eukaryota</taxon>
        <taxon>Viridiplantae</taxon>
        <taxon>Streptophyta</taxon>
        <taxon>Embryophyta</taxon>
        <taxon>Tracheophyta</taxon>
        <taxon>Spermatophyta</taxon>
        <taxon>Magnoliopsida</taxon>
        <taxon>eudicotyledons</taxon>
        <taxon>Gunneridae</taxon>
        <taxon>Pentapetalae</taxon>
        <taxon>asterids</taxon>
        <taxon>campanulids</taxon>
        <taxon>Asterales</taxon>
        <taxon>Asteraceae</taxon>
        <taxon>Cichorioideae</taxon>
        <taxon>Cichorieae</taxon>
        <taxon>Lactucinae</taxon>
        <taxon>Lactuca</taxon>
    </lineage>
</organism>
<evidence type="ECO:0000313" key="10">
    <source>
        <dbReference type="EMBL" id="CAI9279036.1"/>
    </source>
</evidence>
<evidence type="ECO:0000259" key="9">
    <source>
        <dbReference type="PROSITE" id="PS50011"/>
    </source>
</evidence>
<dbReference type="GO" id="GO:0004674">
    <property type="term" value="F:protein serine/threonine kinase activity"/>
    <property type="evidence" value="ECO:0007669"/>
    <property type="project" value="UniProtKB-KW"/>
</dbReference>
<dbReference type="Pfam" id="PF00069">
    <property type="entry name" value="Pkinase"/>
    <property type="match status" value="1"/>
</dbReference>
<dbReference type="InterPro" id="IPR008271">
    <property type="entry name" value="Ser/Thr_kinase_AS"/>
</dbReference>
<comment type="catalytic activity">
    <reaction evidence="8">
        <text>L-seryl-[protein] + ATP = O-phospho-L-seryl-[protein] + ADP + H(+)</text>
        <dbReference type="Rhea" id="RHEA:17989"/>
        <dbReference type="Rhea" id="RHEA-COMP:9863"/>
        <dbReference type="Rhea" id="RHEA-COMP:11604"/>
        <dbReference type="ChEBI" id="CHEBI:15378"/>
        <dbReference type="ChEBI" id="CHEBI:29999"/>
        <dbReference type="ChEBI" id="CHEBI:30616"/>
        <dbReference type="ChEBI" id="CHEBI:83421"/>
        <dbReference type="ChEBI" id="CHEBI:456216"/>
        <dbReference type="EC" id="2.7.11.1"/>
    </reaction>
</comment>
<accession>A0AA35YRS0</accession>
<dbReference type="SUPFAM" id="SSF56112">
    <property type="entry name" value="Protein kinase-like (PK-like)"/>
    <property type="match status" value="1"/>
</dbReference>
<dbReference type="InterPro" id="IPR000719">
    <property type="entry name" value="Prot_kinase_dom"/>
</dbReference>
<gene>
    <name evidence="10" type="ORF">LSALG_LOCUS18866</name>
</gene>
<evidence type="ECO:0000256" key="5">
    <source>
        <dbReference type="ARBA" id="ARBA00022777"/>
    </source>
</evidence>
<dbReference type="PROSITE" id="PS00108">
    <property type="entry name" value="PROTEIN_KINASE_ST"/>
    <property type="match status" value="1"/>
</dbReference>
<dbReference type="Gene3D" id="1.10.510.10">
    <property type="entry name" value="Transferase(Phosphotransferase) domain 1"/>
    <property type="match status" value="1"/>
</dbReference>
<comment type="catalytic activity">
    <reaction evidence="7">
        <text>L-threonyl-[protein] + ATP = O-phospho-L-threonyl-[protein] + ADP + H(+)</text>
        <dbReference type="Rhea" id="RHEA:46608"/>
        <dbReference type="Rhea" id="RHEA-COMP:11060"/>
        <dbReference type="Rhea" id="RHEA-COMP:11605"/>
        <dbReference type="ChEBI" id="CHEBI:15378"/>
        <dbReference type="ChEBI" id="CHEBI:30013"/>
        <dbReference type="ChEBI" id="CHEBI:30616"/>
        <dbReference type="ChEBI" id="CHEBI:61977"/>
        <dbReference type="ChEBI" id="CHEBI:456216"/>
        <dbReference type="EC" id="2.7.11.1"/>
    </reaction>
</comment>
<dbReference type="FunFam" id="1.10.510.10:FF:000046">
    <property type="entry name" value="probable serine/threonine-protein kinase WNK9"/>
    <property type="match status" value="1"/>
</dbReference>
<evidence type="ECO:0000256" key="2">
    <source>
        <dbReference type="ARBA" id="ARBA00022527"/>
    </source>
</evidence>
<dbReference type="PROSITE" id="PS50011">
    <property type="entry name" value="PROTEIN_KINASE_DOM"/>
    <property type="match status" value="1"/>
</dbReference>
<dbReference type="InterPro" id="IPR011009">
    <property type="entry name" value="Kinase-like_dom_sf"/>
</dbReference>
<evidence type="ECO:0000256" key="8">
    <source>
        <dbReference type="ARBA" id="ARBA00048679"/>
    </source>
</evidence>
<dbReference type="Gene3D" id="3.10.20.90">
    <property type="entry name" value="Phosphatidylinositol 3-kinase Catalytic Subunit, Chain A, domain 1"/>
    <property type="match status" value="1"/>
</dbReference>
<dbReference type="Gene3D" id="3.30.200.20">
    <property type="entry name" value="Phosphorylase Kinase, domain 1"/>
    <property type="match status" value="1"/>
</dbReference>
<keyword evidence="5" id="KW-0418">Kinase</keyword>
<dbReference type="Proteomes" id="UP001177003">
    <property type="component" value="Chromosome 4"/>
</dbReference>
<dbReference type="AlphaFoldDB" id="A0AA35YRS0"/>
<keyword evidence="4" id="KW-0547">Nucleotide-binding</keyword>
<dbReference type="EMBL" id="OX465080">
    <property type="protein sequence ID" value="CAI9279036.1"/>
    <property type="molecule type" value="Genomic_DNA"/>
</dbReference>
<evidence type="ECO:0000256" key="1">
    <source>
        <dbReference type="ARBA" id="ARBA00012513"/>
    </source>
</evidence>
<dbReference type="FunFam" id="3.30.200.20:FF:000075">
    <property type="entry name" value="Probable serine/threonine-protein kinase WNK1"/>
    <property type="match status" value="1"/>
</dbReference>
<dbReference type="SMART" id="SM00220">
    <property type="entry name" value="S_TKc"/>
    <property type="match status" value="1"/>
</dbReference>
<reference evidence="10" key="1">
    <citation type="submission" date="2023-04" db="EMBL/GenBank/DDBJ databases">
        <authorList>
            <person name="Vijverberg K."/>
            <person name="Xiong W."/>
            <person name="Schranz E."/>
        </authorList>
    </citation>
    <scope>NUCLEOTIDE SEQUENCE</scope>
</reference>
<protein>
    <recommendedName>
        <fullName evidence="1">non-specific serine/threonine protein kinase</fullName>
        <ecNumber evidence="1">2.7.11.1</ecNumber>
    </recommendedName>
</protein>
<dbReference type="GO" id="GO:0005524">
    <property type="term" value="F:ATP binding"/>
    <property type="evidence" value="ECO:0007669"/>
    <property type="project" value="UniProtKB-KW"/>
</dbReference>
<evidence type="ECO:0000256" key="6">
    <source>
        <dbReference type="ARBA" id="ARBA00022840"/>
    </source>
</evidence>
<evidence type="ECO:0000256" key="3">
    <source>
        <dbReference type="ARBA" id="ARBA00022679"/>
    </source>
</evidence>
<proteinExistence type="predicted"/>
<dbReference type="EC" id="2.7.11.1" evidence="1"/>
<keyword evidence="2" id="KW-0723">Serine/threonine-protein kinase</keyword>
<evidence type="ECO:0000256" key="4">
    <source>
        <dbReference type="ARBA" id="ARBA00022741"/>
    </source>
</evidence>